<dbReference type="InterPro" id="IPR003101">
    <property type="entry name" value="KIX_dom"/>
</dbReference>
<dbReference type="PANTHER" id="PTHR13808:SF1">
    <property type="entry name" value="HISTONE ACETYLTRANSFERASE"/>
    <property type="match status" value="1"/>
</dbReference>
<evidence type="ECO:0000256" key="6">
    <source>
        <dbReference type="ARBA" id="ARBA00022490"/>
    </source>
</evidence>
<feature type="compositionally biased region" description="Polar residues" evidence="29">
    <location>
        <begin position="2138"/>
        <end position="2167"/>
    </location>
</feature>
<evidence type="ECO:0000256" key="11">
    <source>
        <dbReference type="ARBA" id="ARBA00022737"/>
    </source>
</evidence>
<dbReference type="CDD" id="cd20910">
    <property type="entry name" value="NCBD_CREBBP-p300_like"/>
    <property type="match status" value="1"/>
</dbReference>
<dbReference type="InterPro" id="IPR038547">
    <property type="entry name" value="RING_CBP-p300_sf"/>
</dbReference>
<dbReference type="InterPro" id="IPR000433">
    <property type="entry name" value="Znf_ZZ"/>
</dbReference>
<evidence type="ECO:0000256" key="9">
    <source>
        <dbReference type="ARBA" id="ARBA00022679"/>
    </source>
</evidence>
<keyword evidence="12 28" id="KW-0863">Zinc-finger</keyword>
<dbReference type="Gene3D" id="3.30.40.10">
    <property type="entry name" value="Zinc/RING finger domain, C3HC4 (zinc finger)"/>
    <property type="match status" value="1"/>
</dbReference>
<dbReference type="FunFam" id="1.10.246.20:FF:000001">
    <property type="entry name" value="E1A binding protein p300"/>
    <property type="match status" value="1"/>
</dbReference>
<dbReference type="InterPro" id="IPR037073">
    <property type="entry name" value="Nuc_rcpt_coact_CREBbp_sf"/>
</dbReference>
<keyword evidence="11" id="KW-0677">Repeat</keyword>
<feature type="compositionally biased region" description="Polar residues" evidence="29">
    <location>
        <begin position="2218"/>
        <end position="2235"/>
    </location>
</feature>
<dbReference type="PROSITE" id="PS50134">
    <property type="entry name" value="ZF_TAZ"/>
    <property type="match status" value="2"/>
</dbReference>
<evidence type="ECO:0000256" key="29">
    <source>
        <dbReference type="SAM" id="MobiDB-lite"/>
    </source>
</evidence>
<evidence type="ECO:0000256" key="20">
    <source>
        <dbReference type="ARBA" id="ARBA00023159"/>
    </source>
</evidence>
<dbReference type="Gene3D" id="2.10.110.40">
    <property type="match status" value="1"/>
</dbReference>
<feature type="compositionally biased region" description="Low complexity" evidence="29">
    <location>
        <begin position="2101"/>
        <end position="2129"/>
    </location>
</feature>
<dbReference type="FunFam" id="3.30.40.10:FF:000034">
    <property type="entry name" value="Histone acetyltransferase p300"/>
    <property type="match status" value="1"/>
</dbReference>
<evidence type="ECO:0000313" key="36">
    <source>
        <dbReference type="Proteomes" id="UP000005408"/>
    </source>
</evidence>
<dbReference type="CDD" id="cd02337">
    <property type="entry name" value="ZZ_CBP"/>
    <property type="match status" value="1"/>
</dbReference>
<dbReference type="InterPro" id="IPR009110">
    <property type="entry name" value="Nuc_rcpt_coact"/>
</dbReference>
<dbReference type="Pfam" id="PF08214">
    <property type="entry name" value="HAT_KAT11"/>
    <property type="match status" value="1"/>
</dbReference>
<feature type="region of interest" description="Disordered" evidence="29">
    <location>
        <begin position="893"/>
        <end position="1000"/>
    </location>
</feature>
<keyword evidence="15" id="KW-0156">Chromatin regulator</keyword>
<feature type="region of interest" description="Disordered" evidence="29">
    <location>
        <begin position="103"/>
        <end position="125"/>
    </location>
</feature>
<dbReference type="InterPro" id="IPR013083">
    <property type="entry name" value="Znf_RING/FYVE/PHD"/>
</dbReference>
<dbReference type="Gene3D" id="1.10.246.20">
    <property type="entry name" value="Coactivator CBP, KIX domain"/>
    <property type="match status" value="1"/>
</dbReference>
<keyword evidence="18" id="KW-0090">Biological rhythms</keyword>
<evidence type="ECO:0000256" key="16">
    <source>
        <dbReference type="ARBA" id="ARBA00022990"/>
    </source>
</evidence>
<feature type="zinc finger region" description="TAZ-type" evidence="27">
    <location>
        <begin position="1688"/>
        <end position="1769"/>
    </location>
</feature>
<evidence type="ECO:0000256" key="5">
    <source>
        <dbReference type="ARBA" id="ARBA00022481"/>
    </source>
</evidence>
<feature type="region of interest" description="Disordered" evidence="29">
    <location>
        <begin position="1862"/>
        <end position="1938"/>
    </location>
</feature>
<feature type="region of interest" description="Disordered" evidence="29">
    <location>
        <begin position="850"/>
        <end position="878"/>
    </location>
</feature>
<dbReference type="InterPro" id="IPR036427">
    <property type="entry name" value="Bromodomain-like_sf"/>
</dbReference>
<dbReference type="GO" id="GO:0140297">
    <property type="term" value="F:DNA-binding transcription factor binding"/>
    <property type="evidence" value="ECO:0007669"/>
    <property type="project" value="UniProtKB-ARBA"/>
</dbReference>
<dbReference type="InterPro" id="IPR000197">
    <property type="entry name" value="Znf_TAZ"/>
</dbReference>
<dbReference type="SUPFAM" id="SSF57903">
    <property type="entry name" value="FYVE/PHD zinc finger"/>
    <property type="match status" value="1"/>
</dbReference>
<dbReference type="GO" id="GO:0048511">
    <property type="term" value="P:rhythmic process"/>
    <property type="evidence" value="ECO:0007669"/>
    <property type="project" value="UniProtKB-KW"/>
</dbReference>
<evidence type="ECO:0000256" key="26">
    <source>
        <dbReference type="PROSITE-ProRule" id="PRU00035"/>
    </source>
</evidence>
<dbReference type="FunFam" id="1.20.1020.10:FF:000001">
    <property type="entry name" value="E1A binding protein p300"/>
    <property type="match status" value="1"/>
</dbReference>
<evidence type="ECO:0000256" key="25">
    <source>
        <dbReference type="ARBA" id="ARBA00048017"/>
    </source>
</evidence>
<feature type="compositionally biased region" description="Low complexity" evidence="29">
    <location>
        <begin position="857"/>
        <end position="877"/>
    </location>
</feature>
<feature type="region of interest" description="Disordered" evidence="29">
    <location>
        <begin position="333"/>
        <end position="355"/>
    </location>
</feature>
<feature type="compositionally biased region" description="Low complexity" evidence="29">
    <location>
        <begin position="1997"/>
        <end position="2068"/>
    </location>
</feature>
<dbReference type="InterPro" id="IPR031162">
    <property type="entry name" value="CBP_P300_HAT"/>
</dbReference>
<feature type="region of interest" description="Disordered" evidence="29">
    <location>
        <begin position="469"/>
        <end position="492"/>
    </location>
</feature>
<feature type="region of interest" description="Disordered" evidence="29">
    <location>
        <begin position="743"/>
        <end position="777"/>
    </location>
</feature>
<dbReference type="InterPro" id="IPR035898">
    <property type="entry name" value="TAZ_dom_sf"/>
</dbReference>
<dbReference type="InterPro" id="IPR014744">
    <property type="entry name" value="Nuc_rcpt_coact_CREBbp"/>
</dbReference>
<feature type="compositionally biased region" description="Pro residues" evidence="29">
    <location>
        <begin position="1876"/>
        <end position="1893"/>
    </location>
</feature>
<dbReference type="GO" id="GO:0004402">
    <property type="term" value="F:histone acetyltransferase activity"/>
    <property type="evidence" value="ECO:0007669"/>
    <property type="project" value="InterPro"/>
</dbReference>
<evidence type="ECO:0000256" key="27">
    <source>
        <dbReference type="PROSITE-ProRule" id="PRU00203"/>
    </source>
</evidence>
<dbReference type="SUPFAM" id="SSF57850">
    <property type="entry name" value="RING/U-box"/>
    <property type="match status" value="1"/>
</dbReference>
<dbReference type="FunFam" id="1.20.1020.10:FF:000002">
    <property type="entry name" value="E1A binding protein p300"/>
    <property type="match status" value="1"/>
</dbReference>
<dbReference type="CDD" id="cd15557">
    <property type="entry name" value="PHD_CBP_p300"/>
    <property type="match status" value="1"/>
</dbReference>
<evidence type="ECO:0000256" key="7">
    <source>
        <dbReference type="ARBA" id="ARBA00022499"/>
    </source>
</evidence>
<feature type="domain" description="TAZ-type" evidence="31">
    <location>
        <begin position="1688"/>
        <end position="1769"/>
    </location>
</feature>
<keyword evidence="13 27" id="KW-0862">Zinc</keyword>
<dbReference type="PROSITE" id="PS01357">
    <property type="entry name" value="ZF_ZZ_1"/>
    <property type="match status" value="1"/>
</dbReference>
<keyword evidence="23" id="KW-0012">Acyltransferase</keyword>
<comment type="function">
    <text evidence="1">Acetyltransferase enzyme. Acetylates histones, giving a specific tag for transcriptional activation.</text>
</comment>
<keyword evidence="36" id="KW-1185">Reference proteome</keyword>
<keyword evidence="19 26" id="KW-0103">Bromodomain</keyword>
<comment type="catalytic activity">
    <reaction evidence="24">
        <text>(S)-lactoyl-CoA + L-lysyl-[protein] = N(6)-[(S)-lactoyl]-L-lysyl-[protein] + CoA + H(+)</text>
        <dbReference type="Rhea" id="RHEA:61996"/>
        <dbReference type="Rhea" id="RHEA-COMP:9752"/>
        <dbReference type="Rhea" id="RHEA-COMP:19466"/>
        <dbReference type="ChEBI" id="CHEBI:15378"/>
        <dbReference type="ChEBI" id="CHEBI:29969"/>
        <dbReference type="ChEBI" id="CHEBI:57287"/>
        <dbReference type="ChEBI" id="CHEBI:231527"/>
        <dbReference type="ChEBI" id="CHEBI:231528"/>
    </reaction>
    <physiologicalReaction direction="left-to-right" evidence="24">
        <dbReference type="Rhea" id="RHEA:61997"/>
    </physiologicalReaction>
</comment>
<dbReference type="Pfam" id="PF23570">
    <property type="entry name" value="PHD_P300"/>
    <property type="match status" value="1"/>
</dbReference>
<keyword evidence="9" id="KW-0808">Transferase</keyword>
<feature type="domain" description="TAZ-type" evidence="31">
    <location>
        <begin position="353"/>
        <end position="437"/>
    </location>
</feature>
<feature type="compositionally biased region" description="Polar residues" evidence="29">
    <location>
        <begin position="481"/>
        <end position="492"/>
    </location>
</feature>
<feature type="region of interest" description="Disordered" evidence="29">
    <location>
        <begin position="1"/>
        <end position="32"/>
    </location>
</feature>
<feature type="compositionally biased region" description="Polar residues" evidence="29">
    <location>
        <begin position="335"/>
        <end position="350"/>
    </location>
</feature>
<keyword evidence="10 27" id="KW-0479">Metal-binding</keyword>
<keyword evidence="17" id="KW-0805">Transcription regulation</keyword>
<evidence type="ECO:0000259" key="31">
    <source>
        <dbReference type="PROSITE" id="PS50134"/>
    </source>
</evidence>
<dbReference type="Pfam" id="PF06001">
    <property type="entry name" value="RING_CBP-p300"/>
    <property type="match status" value="1"/>
</dbReference>
<dbReference type="Pfam" id="PF09030">
    <property type="entry name" value="Creb_binding"/>
    <property type="match status" value="1"/>
</dbReference>
<dbReference type="Gene3D" id="3.30.60.90">
    <property type="match status" value="1"/>
</dbReference>
<dbReference type="GO" id="GO:0008270">
    <property type="term" value="F:zinc ion binding"/>
    <property type="evidence" value="ECO:0007669"/>
    <property type="project" value="UniProtKB-KW"/>
</dbReference>
<feature type="compositionally biased region" description="Acidic residues" evidence="29">
    <location>
        <begin position="1490"/>
        <end position="1499"/>
    </location>
</feature>
<evidence type="ECO:0000259" key="34">
    <source>
        <dbReference type="PROSITE" id="PS51727"/>
    </source>
</evidence>
<keyword evidence="20" id="KW-0010">Activator</keyword>
<dbReference type="Pfam" id="PF02135">
    <property type="entry name" value="zf-TAZ"/>
    <property type="match status" value="2"/>
</dbReference>
<feature type="compositionally biased region" description="Low complexity" evidence="29">
    <location>
        <begin position="746"/>
        <end position="772"/>
    </location>
</feature>
<dbReference type="InterPro" id="IPR010303">
    <property type="entry name" value="RING_CBP-p300"/>
</dbReference>
<feature type="compositionally biased region" description="Polar residues" evidence="29">
    <location>
        <begin position="1798"/>
        <end position="1820"/>
    </location>
</feature>
<keyword evidence="21" id="KW-0804">Transcription</keyword>
<evidence type="ECO:0000256" key="13">
    <source>
        <dbReference type="ARBA" id="ARBA00022833"/>
    </source>
</evidence>
<feature type="compositionally biased region" description="Polar residues" evidence="29">
    <location>
        <begin position="2174"/>
        <end position="2198"/>
    </location>
</feature>
<evidence type="ECO:0000256" key="24">
    <source>
        <dbReference type="ARBA" id="ARBA00047411"/>
    </source>
</evidence>
<dbReference type="Pfam" id="PF00439">
    <property type="entry name" value="Bromodomain"/>
    <property type="match status" value="1"/>
</dbReference>
<dbReference type="Gene3D" id="1.10.1630.10">
    <property type="entry name" value="Nuclear receptor coactivator, CREB-bp-like, interlocking domain"/>
    <property type="match status" value="1"/>
</dbReference>
<evidence type="ECO:0000256" key="19">
    <source>
        <dbReference type="ARBA" id="ARBA00023117"/>
    </source>
</evidence>
<keyword evidence="7" id="KW-1017">Isopeptide bond</keyword>
<dbReference type="FunFam" id="1.20.920.10:FF:000001">
    <property type="entry name" value="Histone acetyltransferase p300"/>
    <property type="match status" value="1"/>
</dbReference>
<evidence type="ECO:0000256" key="8">
    <source>
        <dbReference type="ARBA" id="ARBA00022553"/>
    </source>
</evidence>
<dbReference type="SMR" id="A0A8W8LD03"/>
<dbReference type="SMART" id="SM00291">
    <property type="entry name" value="ZnF_ZZ"/>
    <property type="match status" value="1"/>
</dbReference>
<evidence type="ECO:0000256" key="1">
    <source>
        <dbReference type="ARBA" id="ARBA00002581"/>
    </source>
</evidence>
<accession>A0A8W8LD03</accession>
<evidence type="ECO:0000256" key="21">
    <source>
        <dbReference type="ARBA" id="ARBA00023163"/>
    </source>
</evidence>
<keyword evidence="22" id="KW-0539">Nucleus</keyword>
<dbReference type="GO" id="GO:0005654">
    <property type="term" value="C:nucleoplasm"/>
    <property type="evidence" value="ECO:0007669"/>
    <property type="project" value="UniProtKB-ARBA"/>
</dbReference>
<dbReference type="SMART" id="SM01250">
    <property type="entry name" value="KAT11"/>
    <property type="match status" value="1"/>
</dbReference>
<organism evidence="35 36">
    <name type="scientific">Magallana gigas</name>
    <name type="common">Pacific oyster</name>
    <name type="synonym">Crassostrea gigas</name>
    <dbReference type="NCBI Taxonomy" id="29159"/>
    <lineage>
        <taxon>Eukaryota</taxon>
        <taxon>Metazoa</taxon>
        <taxon>Spiralia</taxon>
        <taxon>Lophotrochozoa</taxon>
        <taxon>Mollusca</taxon>
        <taxon>Bivalvia</taxon>
        <taxon>Autobranchia</taxon>
        <taxon>Pteriomorphia</taxon>
        <taxon>Ostreida</taxon>
        <taxon>Ostreoidea</taxon>
        <taxon>Ostreidae</taxon>
        <taxon>Magallana</taxon>
    </lineage>
</organism>
<dbReference type="PROSITE" id="PS50952">
    <property type="entry name" value="KIX"/>
    <property type="match status" value="1"/>
</dbReference>
<dbReference type="GO" id="GO:0031490">
    <property type="term" value="F:chromatin DNA binding"/>
    <property type="evidence" value="ECO:0007669"/>
    <property type="project" value="TreeGrafter"/>
</dbReference>
<dbReference type="PROSITE" id="PS00633">
    <property type="entry name" value="BROMODOMAIN_1"/>
    <property type="match status" value="1"/>
</dbReference>
<evidence type="ECO:0000256" key="12">
    <source>
        <dbReference type="ARBA" id="ARBA00022771"/>
    </source>
</evidence>
<feature type="region of interest" description="Disordered" evidence="29">
    <location>
        <begin position="2218"/>
        <end position="2253"/>
    </location>
</feature>
<protein>
    <recommendedName>
        <fullName evidence="4">histone acetyltransferase</fullName>
        <ecNumber evidence="4">2.3.1.48</ecNumber>
    </recommendedName>
</protein>
<feature type="compositionally biased region" description="Polar residues" evidence="29">
    <location>
        <begin position="2069"/>
        <end position="2099"/>
    </location>
</feature>
<evidence type="ECO:0000256" key="22">
    <source>
        <dbReference type="ARBA" id="ARBA00023242"/>
    </source>
</evidence>
<feature type="region of interest" description="Disordered" evidence="29">
    <location>
        <begin position="1993"/>
        <end position="2204"/>
    </location>
</feature>
<dbReference type="FunFam" id="3.30.60.90:FF:000003">
    <property type="entry name" value="E1A binding protein p300"/>
    <property type="match status" value="1"/>
</dbReference>
<evidence type="ECO:0000256" key="3">
    <source>
        <dbReference type="ARBA" id="ARBA00004496"/>
    </source>
</evidence>
<feature type="zinc finger region" description="TAZ-type" evidence="27">
    <location>
        <begin position="353"/>
        <end position="437"/>
    </location>
</feature>
<dbReference type="InterPro" id="IPR011011">
    <property type="entry name" value="Znf_FYVE_PHD"/>
</dbReference>
<feature type="domain" description="CBP/p300-type HAT" evidence="34">
    <location>
        <begin position="1238"/>
        <end position="1625"/>
    </location>
</feature>
<dbReference type="CDD" id="cd15802">
    <property type="entry name" value="RING_CBP-p300"/>
    <property type="match status" value="1"/>
</dbReference>
<evidence type="ECO:0000256" key="14">
    <source>
        <dbReference type="ARBA" id="ARBA00022843"/>
    </source>
</evidence>
<dbReference type="GO" id="GO:0045944">
    <property type="term" value="P:positive regulation of transcription by RNA polymerase II"/>
    <property type="evidence" value="ECO:0007669"/>
    <property type="project" value="TreeGrafter"/>
</dbReference>
<feature type="region of interest" description="Disordered" evidence="29">
    <location>
        <begin position="47"/>
        <end position="72"/>
    </location>
</feature>
<dbReference type="SUPFAM" id="SSF57933">
    <property type="entry name" value="TAZ domain"/>
    <property type="match status" value="2"/>
</dbReference>
<feature type="compositionally biased region" description="Basic and acidic residues" evidence="29">
    <location>
        <begin position="1470"/>
        <end position="1483"/>
    </location>
</feature>
<dbReference type="SMART" id="SM00297">
    <property type="entry name" value="BROMO"/>
    <property type="match status" value="1"/>
</dbReference>
<dbReference type="EnsemblMetazoa" id="G27434.3">
    <property type="protein sequence ID" value="G27434.3:cds"/>
    <property type="gene ID" value="G27434"/>
</dbReference>
<dbReference type="SUPFAM" id="SSF69125">
    <property type="entry name" value="Nuclear receptor coactivator interlocking domain"/>
    <property type="match status" value="1"/>
</dbReference>
<dbReference type="CDD" id="cd05495">
    <property type="entry name" value="Bromo_cbp_like"/>
    <property type="match status" value="1"/>
</dbReference>
<dbReference type="EC" id="2.3.1.48" evidence="4"/>
<feature type="compositionally biased region" description="Basic residues" evidence="29">
    <location>
        <begin position="1506"/>
        <end position="1530"/>
    </location>
</feature>
<proteinExistence type="predicted"/>
<dbReference type="Gene3D" id="1.20.920.10">
    <property type="entry name" value="Bromodomain-like"/>
    <property type="match status" value="1"/>
</dbReference>
<dbReference type="PROSITE" id="PS51727">
    <property type="entry name" value="CBP_P300_HAT"/>
    <property type="match status" value="1"/>
</dbReference>
<evidence type="ECO:0000256" key="15">
    <source>
        <dbReference type="ARBA" id="ARBA00022853"/>
    </source>
</evidence>
<dbReference type="SMART" id="SM00551">
    <property type="entry name" value="ZnF_TAZ"/>
    <property type="match status" value="2"/>
</dbReference>
<name>A0A8W8LD03_MAGGI</name>
<sequence>MADQLENVEGPPAAKRAKIASPKPSNEGGDFNDLLNIHDIVDALPDELMGSSDQNGMLDSNHSMQDPSKHHAQLTQLLSGVSSASSMVPPSSKSPMPNLGSLGNLNNAAKSPRSANLSSPPLGMGGKVSQHVGMDNYPSNSAGFSSMNSVGPMVSNANMMNKNIAHNPINSMGVQMSISNMGQQTSSMMSNGPLYSASGHNQGRGNVSGMQQLSSMSQPGVMGGMNHQQMHNPNNMVGHPGMGMQQQQMMKNGPHGGNSFGFTNSNVVGHPQQTASPNYNATSIPMSLPISMSSNLTSTSMSMSPITSTVNTQPQMNTGGIVAGPATNMGGMQGASASLTPGATGAQQPPTADPEKRKLIQQQLVLLLHAHKCQRRQQTNGEVCSLPHCRTMKNVLNHMTTCNAGKSCQVAHCASSRQIITHWKNCTRNDCPVCLPLKHAQKTDRTGQNPANPSVSTVQQTSQINQLPGVGTAASRGVPATGTSTQPSHGLTDSQMKRAYAALGLPFNQPATAAVRPTGGLNDASGISASGTGNPQNNLLAGFTNPPGMDPQKSQQIAANTNSGSKEWHQSVTQDLRNHLVHKLVQAIFPTPDPAALKDKRMNNLVAYARKVEGDMYDTANSREEYYHLLAEKIYKIQKELEEKRLYRIQQGTGGATNIPGARQRPNGPLNNILVQAGGKVPNDPYSLPPQTPMPEMLRSPNPRQPINSPGIRPGVDNSQNYQSIAGMTPQDHLQQIRNRLPQPPIIHSSQPQQAYTNQMSQSPSTMTQSSPGITQLTSQIGSSVNSLLNSPAPQLTSQIPNQMSPAMINTSQPFDSITTVTSSVGNTLIKTEIKQEDGKNSQTLKDVLMAPSTTGNTPSTMSSAMTSSANSISTSTVFTPSTKSIDIKQEVKQEVEIKTEPDIKQEPNSEGGKQIKEEPGENMYARKKEESGENSSNSMDVTMDSKGKSEAGDKQEARDSPLPSVSAASAPATPATPATPSTSQTKQPRQKKVFKPDELRQALMPTLEKLYRQDPESMPFRQPVDPVMLNIPDYFDIVKKPMDLSTIRRKLDTGQYTDPWQYCDDVWLMFDNAWLYNRKTSRVYKYSSKLAEVFEGEIDGVMQSLGYCCGHKFVFSPQVLCCYGKQLCTIPRDAIYYSYQNRYIYCEKCFQEIQGDEVELSDDPTQPVTKISKGQFSKLKNDQLDYEPFVECDECGRKMHQICVLHFEPIWPNGFTCDNCHRAKGTKRKENRYSAKNLTYSGIPPTKLGTYLENRVNNFLKNKDAGAGDVTIKVLSSGDKVVEVKPGMKARFCDNGEMQETFQYRAKAMFAFEEIDGTDVCFFGMHVQEYGSDCPQPNNRRVYISYLDSVHFFQPRQLRTAVYHEILIGYLEYVKQQGYSWAHIWACPPSEGDDYIFHCHPPEQKIPKPKRLQEWYKKMLDKAIIERCVIDYKDILKDAIESNVTSATMIPYFEGDFWPNVLEESIKELDQEEEEKRKREEAEAAAAEQEPECIDDGEGSNQGVGKKKGKSNRNKKASKSKSSQRKNPKKTNMPHGGNDLTQKVYATMEKHKEVFFVIRLHSQAYASQSLPPIIDPDPMITCDLMDGRDAFLTMARDKHQEFSSLRRAKYSTLAMLYEIHNQGRDNFVYTCNHCKAHVETRWHCTVCEDFDLCNACYETEKHAHKMEKLGLDLDDGTSTSDKQDNPQESRRQSIQRCIHSLVHACQCRDANCRLPSCQKMKRVVSHTKCCRKKTNGVCPICKQLIALCLYHAKHCTENKCQVPFCVQIKQKLRQQQLQHRLQQAQMLRRRMAVMQRTTATPSAAQVTSQPSPSPVTVTIPQQQQPQQPGIGGKPPPAPPQAAMQAAQEAKRIALQQTLNTMNKPIPSVPPSTNMAPPPMKPNPALPGMPQQPPQSVGMPNWQNYQQNNQSQIRQQIQPQQQLPRMPMPNRQQQPVMNQPGIQMQPNQIRQTSQHALHELLKTLKSPSSNQQQAQVLQILKSNPQLMAAFIQQRAKQQQMQGQGQVPPNNPNQIQNMGQMGMSAPQTTGQPTTQQQQMWQYQQQQQRLRMQQNSVPQQHNVQQPQTNQMGQFQAPQPSFQQRQRMSYPQQSQGSFQGDGTQHMQQQFNPQHNQQMIHQVHQQQVQIRQQFSGGKPVSPQMSANQNPSPQQFMQQVRSPTSLPQTVRSPQPIASPHQQLNPSPRQPQMSPHHVISNQSHPGVHDANQMNSETMLFSGGMSLQNQGADSGLGLSQDNEVAPLTPQDQLSKYVETL</sequence>
<dbReference type="PROSITE" id="PS50014">
    <property type="entry name" value="BROMODOMAIN_2"/>
    <property type="match status" value="1"/>
</dbReference>
<feature type="compositionally biased region" description="Low complexity" evidence="29">
    <location>
        <begin position="961"/>
        <end position="984"/>
    </location>
</feature>
<keyword evidence="14" id="KW-0832">Ubl conjugation</keyword>
<evidence type="ECO:0000259" key="32">
    <source>
        <dbReference type="PROSITE" id="PS50135"/>
    </source>
</evidence>
<reference evidence="35" key="1">
    <citation type="submission" date="2022-08" db="UniProtKB">
        <authorList>
            <consortium name="EnsemblMetazoa"/>
        </authorList>
    </citation>
    <scope>IDENTIFICATION</scope>
    <source>
        <strain evidence="35">05x7-T-G4-1.051#20</strain>
    </source>
</reference>
<feature type="compositionally biased region" description="Basic and acidic residues" evidence="29">
    <location>
        <begin position="893"/>
        <end position="932"/>
    </location>
</feature>
<dbReference type="GO" id="GO:0005667">
    <property type="term" value="C:transcription regulator complex"/>
    <property type="evidence" value="ECO:0007669"/>
    <property type="project" value="TreeGrafter"/>
</dbReference>
<feature type="compositionally biased region" description="Polar residues" evidence="29">
    <location>
        <begin position="51"/>
        <end position="66"/>
    </location>
</feature>
<dbReference type="GO" id="GO:0000123">
    <property type="term" value="C:histone acetyltransferase complex"/>
    <property type="evidence" value="ECO:0007669"/>
    <property type="project" value="InterPro"/>
</dbReference>
<evidence type="ECO:0000256" key="23">
    <source>
        <dbReference type="ARBA" id="ARBA00023315"/>
    </source>
</evidence>
<keyword evidence="6" id="KW-0963">Cytoplasm</keyword>
<dbReference type="GO" id="GO:0003713">
    <property type="term" value="F:transcription coactivator activity"/>
    <property type="evidence" value="ECO:0007669"/>
    <property type="project" value="InterPro"/>
</dbReference>
<dbReference type="PROSITE" id="PS50135">
    <property type="entry name" value="ZF_ZZ_2"/>
    <property type="match status" value="1"/>
</dbReference>
<feature type="region of interest" description="Disordered" evidence="29">
    <location>
        <begin position="1797"/>
        <end position="1849"/>
    </location>
</feature>
<evidence type="ECO:0000256" key="2">
    <source>
        <dbReference type="ARBA" id="ARBA00004123"/>
    </source>
</evidence>
<dbReference type="SUPFAM" id="SSF47370">
    <property type="entry name" value="Bromodomain"/>
    <property type="match status" value="1"/>
</dbReference>
<dbReference type="Pfam" id="PF00569">
    <property type="entry name" value="ZZ"/>
    <property type="match status" value="1"/>
</dbReference>
<feature type="domain" description="KIX" evidence="33">
    <location>
        <begin position="563"/>
        <end position="642"/>
    </location>
</feature>
<comment type="catalytic activity">
    <reaction evidence="25">
        <text>L-lysyl-[protein] + acetyl-CoA = N(6)-acetyl-L-lysyl-[protein] + CoA + H(+)</text>
        <dbReference type="Rhea" id="RHEA:45948"/>
        <dbReference type="Rhea" id="RHEA-COMP:9752"/>
        <dbReference type="Rhea" id="RHEA-COMP:10731"/>
        <dbReference type="ChEBI" id="CHEBI:15378"/>
        <dbReference type="ChEBI" id="CHEBI:29969"/>
        <dbReference type="ChEBI" id="CHEBI:57287"/>
        <dbReference type="ChEBI" id="CHEBI:57288"/>
        <dbReference type="ChEBI" id="CHEBI:61930"/>
        <dbReference type="EC" id="2.3.1.48"/>
    </reaction>
</comment>
<feature type="compositionally biased region" description="Low complexity" evidence="29">
    <location>
        <begin position="1900"/>
        <end position="1938"/>
    </location>
</feature>
<dbReference type="Proteomes" id="UP000005408">
    <property type="component" value="Unassembled WGS sequence"/>
</dbReference>
<dbReference type="InterPro" id="IPR036529">
    <property type="entry name" value="KIX_dom_sf"/>
</dbReference>
<dbReference type="PANTHER" id="PTHR13808">
    <property type="entry name" value="CBP/P300-RELATED"/>
    <property type="match status" value="1"/>
</dbReference>
<dbReference type="InterPro" id="IPR001487">
    <property type="entry name" value="Bromodomain"/>
</dbReference>
<feature type="compositionally biased region" description="Basic and acidic residues" evidence="29">
    <location>
        <begin position="944"/>
        <end position="960"/>
    </location>
</feature>
<keyword evidence="16" id="KW-0007">Acetylation</keyword>
<evidence type="ECO:0000256" key="4">
    <source>
        <dbReference type="ARBA" id="ARBA00013184"/>
    </source>
</evidence>
<evidence type="ECO:0000256" key="17">
    <source>
        <dbReference type="ARBA" id="ARBA00023015"/>
    </source>
</evidence>
<dbReference type="GO" id="GO:0005737">
    <property type="term" value="C:cytoplasm"/>
    <property type="evidence" value="ECO:0007669"/>
    <property type="project" value="UniProtKB-SubCell"/>
</dbReference>
<dbReference type="SUPFAM" id="SSF47040">
    <property type="entry name" value="Kix domain of CBP (creb binding protein)"/>
    <property type="match status" value="1"/>
</dbReference>
<evidence type="ECO:0000313" key="35">
    <source>
        <dbReference type="EnsemblMetazoa" id="G27434.3:cds"/>
    </source>
</evidence>
<dbReference type="PRINTS" id="PR00503">
    <property type="entry name" value="BROMODOMAIN"/>
</dbReference>
<evidence type="ECO:0000256" key="10">
    <source>
        <dbReference type="ARBA" id="ARBA00022723"/>
    </source>
</evidence>
<evidence type="ECO:0000256" key="28">
    <source>
        <dbReference type="PROSITE-ProRule" id="PRU00228"/>
    </source>
</evidence>
<comment type="subcellular location">
    <subcellularLocation>
        <location evidence="3">Cytoplasm</location>
    </subcellularLocation>
    <subcellularLocation>
        <location evidence="2">Nucleus</location>
    </subcellularLocation>
</comment>
<dbReference type="Gene3D" id="1.20.1020.10">
    <property type="entry name" value="TAZ domain"/>
    <property type="match status" value="2"/>
</dbReference>
<evidence type="ECO:0000259" key="30">
    <source>
        <dbReference type="PROSITE" id="PS50014"/>
    </source>
</evidence>
<dbReference type="InterPro" id="IPR018359">
    <property type="entry name" value="Bromodomain_CS"/>
</dbReference>
<evidence type="ECO:0000259" key="33">
    <source>
        <dbReference type="PROSITE" id="PS50952"/>
    </source>
</evidence>
<keyword evidence="8" id="KW-0597">Phosphoprotein</keyword>
<dbReference type="Pfam" id="PF02172">
    <property type="entry name" value="KIX"/>
    <property type="match status" value="1"/>
</dbReference>
<dbReference type="InterPro" id="IPR013178">
    <property type="entry name" value="Histone_AcTrfase_Rtt109/CBP"/>
</dbReference>
<keyword evidence="5" id="KW-0488">Methylation</keyword>
<feature type="domain" description="Bromo" evidence="30">
    <location>
        <begin position="1013"/>
        <end position="1085"/>
    </location>
</feature>
<feature type="region of interest" description="Disordered" evidence="29">
    <location>
        <begin position="1470"/>
        <end position="1540"/>
    </location>
</feature>
<dbReference type="InterPro" id="IPR056484">
    <property type="entry name" value="PHD_P300"/>
</dbReference>
<feature type="domain" description="ZZ-type" evidence="32">
    <location>
        <begin position="1627"/>
        <end position="1675"/>
    </location>
</feature>
<dbReference type="InterPro" id="IPR043145">
    <property type="entry name" value="Znf_ZZ_sf"/>
</dbReference>
<feature type="region of interest" description="Disordered" evidence="29">
    <location>
        <begin position="653"/>
        <end position="723"/>
    </location>
</feature>
<evidence type="ECO:0000256" key="18">
    <source>
        <dbReference type="ARBA" id="ARBA00023108"/>
    </source>
</evidence>